<organism evidence="1 2">
    <name type="scientific">Luteimonas chenhongjianii</name>
    <dbReference type="NCBI Taxonomy" id="2006110"/>
    <lineage>
        <taxon>Bacteria</taxon>
        <taxon>Pseudomonadati</taxon>
        <taxon>Pseudomonadota</taxon>
        <taxon>Gammaproteobacteria</taxon>
        <taxon>Lysobacterales</taxon>
        <taxon>Lysobacteraceae</taxon>
        <taxon>Luteimonas</taxon>
    </lineage>
</organism>
<evidence type="ECO:0000313" key="2">
    <source>
        <dbReference type="Proteomes" id="UP000218968"/>
    </source>
</evidence>
<protein>
    <submittedName>
        <fullName evidence="1">Uncharacterized protein</fullName>
    </submittedName>
</protein>
<proteinExistence type="predicted"/>
<name>A0A290XIB1_9GAMM</name>
<reference evidence="2" key="1">
    <citation type="submission" date="2017-09" db="EMBL/GenBank/DDBJ databases">
        <title>Luteimonas liuhanmingii sp.nov., isolated from the intestinal contents of Tibetan Plateau Pika in Yushu, Qinghai Province, China.</title>
        <authorList>
            <person name="Gui Z."/>
        </authorList>
    </citation>
    <scope>NUCLEOTIDE SEQUENCE [LARGE SCALE GENOMIC DNA]</scope>
    <source>
        <strain evidence="2">100111</strain>
    </source>
</reference>
<dbReference type="EMBL" id="CP023406">
    <property type="protein sequence ID" value="ATD68789.1"/>
    <property type="molecule type" value="Genomic_DNA"/>
</dbReference>
<dbReference type="KEGG" id="lum:CNR27_08820"/>
<dbReference type="Proteomes" id="UP000218968">
    <property type="component" value="Chromosome"/>
</dbReference>
<dbReference type="Gene3D" id="2.40.160.100">
    <property type="match status" value="1"/>
</dbReference>
<gene>
    <name evidence="1" type="ORF">CNR27_08820</name>
</gene>
<dbReference type="AlphaFoldDB" id="A0A290XIB1"/>
<accession>A0A290XIB1</accession>
<evidence type="ECO:0000313" key="1">
    <source>
        <dbReference type="EMBL" id="ATD68789.1"/>
    </source>
</evidence>
<keyword evidence="2" id="KW-1185">Reference proteome</keyword>
<dbReference type="InterPro" id="IPR053728">
    <property type="entry name" value="Alginate_Permeability_Chnl"/>
</dbReference>
<sequence length="438" mass="47659">MRWHAQFGLNLVSERNLFWNLSNTTNPQAGFDPDTTWLEGYATPGVSFTHRTGNLDVYGKLSAVASFTRGTDAFDATNTGATTLDDAYLGLREAGDLPRWDISLGGRALELGSGMLISNGGSSGFERGALKFGPRKAWRHAAIARARLGDSELTAFRLAPNELPSNDGHNRLAGLDLRWDSGDGNYAGATFVHVLESRSPYVQAAPDGLGPPTILPEGRHGTRALNLYLRATLREGPLRNWFGAADIAIERNRRVDLRAWGGRAQVGYVFMDKRWTPWVSLTYKTFSGDDPRTRALERFDPLYYDGDPSTWSSGSKSSMVFINSNVRSTELAVGISPTQRDTFSLRIARLEANQLGSPLQFGQATRVVGSGSAANLISGVVRPHLADDVFVQYSRVINPVTFLTTGLSASFPGSGIRRVAPGSTPVWLGAFVNVVVNY</sequence>